<dbReference type="Proteomes" id="UP001314229">
    <property type="component" value="Unassembled WGS sequence"/>
</dbReference>
<keyword evidence="4" id="KW-0788">Thiol protease</keyword>
<dbReference type="EMBL" id="CAWUFR010000110">
    <property type="protein sequence ID" value="CAK6967806.1"/>
    <property type="molecule type" value="Genomic_DNA"/>
</dbReference>
<comment type="caution">
    <text evidence="10">The sequence shown here is derived from an EMBL/GenBank/DDBJ whole genome shotgun (WGS) entry which is preliminary data.</text>
</comment>
<proteinExistence type="inferred from homology"/>
<sequence>MMHPTDQGLMLGSLLLVSMFVGTAAMFDSEQLDDHWDLWKKMHGKTYHNQVENIHRRTLWEKNLMLITMHNLEASMGLHTYELGMNFMGDMTPAEFQQFFGGLTPPTDLKRAPSLFLGTTGADVPDTIDWREKGCVTSVKYQGKCGSCWAFSAAGALEGQLAMTTGKLVDLSPQNLVDCSWEYGNLGCNGGYMYKAFEYVMDEGIESEASYPYEGSEGECRHNPMNRAANCSGYIFLPRGDEEELKQAVGVIGPITVAIDAQLSSFQFYKSGVYDDPNCTQNTNHAVLAVGYGTDNGQDYWLVKNSWGTGFGEEGYIRMSRNKDDQCGIALYACYPVM</sequence>
<dbReference type="PANTHER" id="PTHR12411">
    <property type="entry name" value="CYSTEINE PROTEASE FAMILY C1-RELATED"/>
    <property type="match status" value="1"/>
</dbReference>
<dbReference type="InterPro" id="IPR013201">
    <property type="entry name" value="Prot_inhib_I29"/>
</dbReference>
<comment type="similarity">
    <text evidence="1">Belongs to the peptidase C1 family.</text>
</comment>
<dbReference type="InterPro" id="IPR025660">
    <property type="entry name" value="Pept_his_AS"/>
</dbReference>
<dbReference type="InterPro" id="IPR000169">
    <property type="entry name" value="Pept_cys_AS"/>
</dbReference>
<dbReference type="SUPFAM" id="SSF54001">
    <property type="entry name" value="Cysteine proteinases"/>
    <property type="match status" value="1"/>
</dbReference>
<dbReference type="PRINTS" id="PR00705">
    <property type="entry name" value="PAPAIN"/>
</dbReference>
<dbReference type="FunFam" id="3.90.70.10:FF:000006">
    <property type="entry name" value="Cathepsin S"/>
    <property type="match status" value="1"/>
</dbReference>
<evidence type="ECO:0000256" key="5">
    <source>
        <dbReference type="ARBA" id="ARBA00023145"/>
    </source>
</evidence>
<evidence type="ECO:0000256" key="4">
    <source>
        <dbReference type="ARBA" id="ARBA00022807"/>
    </source>
</evidence>
<feature type="domain" description="Peptidase C1A papain C-terminal" evidence="8">
    <location>
        <begin position="124"/>
        <end position="337"/>
    </location>
</feature>
<evidence type="ECO:0000256" key="2">
    <source>
        <dbReference type="ARBA" id="ARBA00022670"/>
    </source>
</evidence>
<keyword evidence="5" id="KW-0865">Zymogen</keyword>
<keyword evidence="7" id="KW-0732">Signal</keyword>
<reference evidence="10 11" key="1">
    <citation type="submission" date="2024-01" db="EMBL/GenBank/DDBJ databases">
        <authorList>
            <person name="Alioto T."/>
            <person name="Alioto T."/>
            <person name="Gomez Garrido J."/>
        </authorList>
    </citation>
    <scope>NUCLEOTIDE SEQUENCE [LARGE SCALE GENOMIC DNA]</scope>
</reference>
<dbReference type="InterPro" id="IPR013128">
    <property type="entry name" value="Peptidase_C1A"/>
</dbReference>
<evidence type="ECO:0000313" key="11">
    <source>
        <dbReference type="Proteomes" id="UP001314229"/>
    </source>
</evidence>
<dbReference type="InterPro" id="IPR000668">
    <property type="entry name" value="Peptidase_C1A_C"/>
</dbReference>
<feature type="signal peptide" evidence="7">
    <location>
        <begin position="1"/>
        <end position="25"/>
    </location>
</feature>
<gene>
    <name evidence="10" type="ORF">FSCOSCO3_A007611</name>
</gene>
<dbReference type="InterPro" id="IPR039417">
    <property type="entry name" value="Peptidase_C1A_papain-like"/>
</dbReference>
<keyword evidence="11" id="KW-1185">Reference proteome</keyword>
<dbReference type="AlphaFoldDB" id="A0AAV1P7I8"/>
<dbReference type="Pfam" id="PF00112">
    <property type="entry name" value="Peptidase_C1"/>
    <property type="match status" value="1"/>
</dbReference>
<keyword evidence="2" id="KW-0645">Protease</keyword>
<dbReference type="PROSITE" id="PS00639">
    <property type="entry name" value="THIOL_PROTEASE_HIS"/>
    <property type="match status" value="1"/>
</dbReference>
<evidence type="ECO:0000256" key="3">
    <source>
        <dbReference type="ARBA" id="ARBA00022801"/>
    </source>
</evidence>
<evidence type="ECO:0000313" key="10">
    <source>
        <dbReference type="EMBL" id="CAK6967806.1"/>
    </source>
</evidence>
<organism evidence="10 11">
    <name type="scientific">Scomber scombrus</name>
    <name type="common">Atlantic mackerel</name>
    <name type="synonym">Scomber vernalis</name>
    <dbReference type="NCBI Taxonomy" id="13677"/>
    <lineage>
        <taxon>Eukaryota</taxon>
        <taxon>Metazoa</taxon>
        <taxon>Chordata</taxon>
        <taxon>Craniata</taxon>
        <taxon>Vertebrata</taxon>
        <taxon>Euteleostomi</taxon>
        <taxon>Actinopterygii</taxon>
        <taxon>Neopterygii</taxon>
        <taxon>Teleostei</taxon>
        <taxon>Neoteleostei</taxon>
        <taxon>Acanthomorphata</taxon>
        <taxon>Pelagiaria</taxon>
        <taxon>Scombriformes</taxon>
        <taxon>Scombridae</taxon>
        <taxon>Scomber</taxon>
    </lineage>
</organism>
<keyword evidence="6" id="KW-1015">Disulfide bond</keyword>
<feature type="chain" id="PRO_5043785367" evidence="7">
    <location>
        <begin position="26"/>
        <end position="338"/>
    </location>
</feature>
<protein>
    <submittedName>
        <fullName evidence="10">Procathepsin L-like isoform X2</fullName>
    </submittedName>
</protein>
<accession>A0AAV1P7I8</accession>
<dbReference type="SMART" id="SM00645">
    <property type="entry name" value="Pept_C1"/>
    <property type="match status" value="1"/>
</dbReference>
<evidence type="ECO:0000259" key="8">
    <source>
        <dbReference type="SMART" id="SM00645"/>
    </source>
</evidence>
<dbReference type="InterPro" id="IPR038765">
    <property type="entry name" value="Papain-like_cys_pep_sf"/>
</dbReference>
<dbReference type="SMART" id="SM00848">
    <property type="entry name" value="Inhibitor_I29"/>
    <property type="match status" value="1"/>
</dbReference>
<dbReference type="GO" id="GO:0008234">
    <property type="term" value="F:cysteine-type peptidase activity"/>
    <property type="evidence" value="ECO:0007669"/>
    <property type="project" value="UniProtKB-KW"/>
</dbReference>
<dbReference type="Pfam" id="PF08246">
    <property type="entry name" value="Inhibitor_I29"/>
    <property type="match status" value="1"/>
</dbReference>
<dbReference type="PROSITE" id="PS00640">
    <property type="entry name" value="THIOL_PROTEASE_ASN"/>
    <property type="match status" value="1"/>
</dbReference>
<dbReference type="CDD" id="cd02248">
    <property type="entry name" value="Peptidase_C1A"/>
    <property type="match status" value="1"/>
</dbReference>
<keyword evidence="3" id="KW-0378">Hydrolase</keyword>
<evidence type="ECO:0000256" key="6">
    <source>
        <dbReference type="ARBA" id="ARBA00023157"/>
    </source>
</evidence>
<evidence type="ECO:0000256" key="1">
    <source>
        <dbReference type="ARBA" id="ARBA00008455"/>
    </source>
</evidence>
<evidence type="ECO:0000256" key="7">
    <source>
        <dbReference type="SAM" id="SignalP"/>
    </source>
</evidence>
<dbReference type="Gene3D" id="3.90.70.10">
    <property type="entry name" value="Cysteine proteinases"/>
    <property type="match status" value="1"/>
</dbReference>
<dbReference type="GO" id="GO:0006508">
    <property type="term" value="P:proteolysis"/>
    <property type="evidence" value="ECO:0007669"/>
    <property type="project" value="UniProtKB-KW"/>
</dbReference>
<dbReference type="InterPro" id="IPR025661">
    <property type="entry name" value="Pept_asp_AS"/>
</dbReference>
<evidence type="ECO:0000259" key="9">
    <source>
        <dbReference type="SMART" id="SM00848"/>
    </source>
</evidence>
<dbReference type="PROSITE" id="PS00139">
    <property type="entry name" value="THIOL_PROTEASE_CYS"/>
    <property type="match status" value="1"/>
</dbReference>
<feature type="domain" description="Cathepsin propeptide inhibitor" evidence="9">
    <location>
        <begin position="36"/>
        <end position="96"/>
    </location>
</feature>
<name>A0AAV1P7I8_SCOSC</name>